<reference evidence="1 2" key="1">
    <citation type="submission" date="2017-05" db="EMBL/GenBank/DDBJ databases">
        <title>Bifidobacterium vansinderenii sp. nov.</title>
        <authorList>
            <person name="Lugli G.A."/>
            <person name="Duranti S."/>
            <person name="Mangifesta M."/>
        </authorList>
    </citation>
    <scope>NUCLEOTIDE SEQUENCE [LARGE SCALE GENOMIC DNA]</scope>
    <source>
        <strain evidence="1 2">Tam10B</strain>
    </source>
</reference>
<organism evidence="1 2">
    <name type="scientific">Bifidobacterium vansinderenii</name>
    <dbReference type="NCBI Taxonomy" id="1984871"/>
    <lineage>
        <taxon>Bacteria</taxon>
        <taxon>Bacillati</taxon>
        <taxon>Actinomycetota</taxon>
        <taxon>Actinomycetes</taxon>
        <taxon>Bifidobacteriales</taxon>
        <taxon>Bifidobacteriaceae</taxon>
        <taxon>Bifidobacterium</taxon>
    </lineage>
</organism>
<dbReference type="EMBL" id="NEWD01000008">
    <property type="protein sequence ID" value="OXN00762.1"/>
    <property type="molecule type" value="Genomic_DNA"/>
</dbReference>
<accession>A0A229VYU4</accession>
<dbReference type="Proteomes" id="UP000215433">
    <property type="component" value="Unassembled WGS sequence"/>
</dbReference>
<sequence length="56" mass="6545">MQKLGVLRQISTIPACFSEISKWIPHDFLMTFASDFAFKEYGFSVYRRIATLCSYE</sequence>
<proteinExistence type="predicted"/>
<protein>
    <submittedName>
        <fullName evidence="1">Uncharacterized protein</fullName>
    </submittedName>
</protein>
<gene>
    <name evidence="1" type="ORF">Tam10B_1024</name>
</gene>
<evidence type="ECO:0000313" key="2">
    <source>
        <dbReference type="Proteomes" id="UP000215433"/>
    </source>
</evidence>
<dbReference type="AlphaFoldDB" id="A0A229VYU4"/>
<name>A0A229VYU4_9BIFI</name>
<evidence type="ECO:0000313" key="1">
    <source>
        <dbReference type="EMBL" id="OXN00762.1"/>
    </source>
</evidence>
<comment type="caution">
    <text evidence="1">The sequence shown here is derived from an EMBL/GenBank/DDBJ whole genome shotgun (WGS) entry which is preliminary data.</text>
</comment>
<keyword evidence="2" id="KW-1185">Reference proteome</keyword>